<dbReference type="GO" id="GO:0035539">
    <property type="term" value="F:8-oxo-7,8-dihydrodeoxyguanosine triphosphate pyrophosphatase activity"/>
    <property type="evidence" value="ECO:0007669"/>
    <property type="project" value="UniProtKB-EC"/>
</dbReference>
<dbReference type="InterPro" id="IPR020084">
    <property type="entry name" value="NUDIX_hydrolase_CS"/>
</dbReference>
<keyword evidence="6" id="KW-0227">DNA damage</keyword>
<evidence type="ECO:0000256" key="11">
    <source>
        <dbReference type="ARBA" id="ARBA00038905"/>
    </source>
</evidence>
<sequence length="138" mass="15827">MKKHIEVVGGIFIRKGKVLASMRGESKYAYVAHKYEFVGGKIEAGETPEQALTRELCEEMGAKIEVISHYMTVTHEYPDFIVTLQTYLCRFLSDFQVLEHERADFLRGDELDENNWAPADAPIVRKLKSELADSKDMR</sequence>
<evidence type="ECO:0000256" key="7">
    <source>
        <dbReference type="ARBA" id="ARBA00022801"/>
    </source>
</evidence>
<accession>A0A4Q2KCU4</accession>
<evidence type="ECO:0000256" key="5">
    <source>
        <dbReference type="ARBA" id="ARBA00022723"/>
    </source>
</evidence>
<keyword evidence="5" id="KW-0479">Metal-binding</keyword>
<evidence type="ECO:0000256" key="8">
    <source>
        <dbReference type="ARBA" id="ARBA00022842"/>
    </source>
</evidence>
<keyword evidence="15" id="KW-1185">Reference proteome</keyword>
<keyword evidence="4" id="KW-0235">DNA replication</keyword>
<dbReference type="GO" id="GO:0006281">
    <property type="term" value="P:DNA repair"/>
    <property type="evidence" value="ECO:0007669"/>
    <property type="project" value="UniProtKB-KW"/>
</dbReference>
<dbReference type="CDD" id="cd03425">
    <property type="entry name" value="NUDIX_MutT_NudA_like"/>
    <property type="match status" value="1"/>
</dbReference>
<dbReference type="GO" id="GO:0044715">
    <property type="term" value="F:8-oxo-dGDP phosphatase activity"/>
    <property type="evidence" value="ECO:0007669"/>
    <property type="project" value="TreeGrafter"/>
</dbReference>
<evidence type="ECO:0000256" key="9">
    <source>
        <dbReference type="ARBA" id="ARBA00023204"/>
    </source>
</evidence>
<keyword evidence="8" id="KW-0460">Magnesium</keyword>
<evidence type="ECO:0000256" key="2">
    <source>
        <dbReference type="ARBA" id="ARBA00005582"/>
    </source>
</evidence>
<evidence type="ECO:0000256" key="12">
    <source>
        <dbReference type="RuleBase" id="RU003476"/>
    </source>
</evidence>
<evidence type="ECO:0000256" key="3">
    <source>
        <dbReference type="ARBA" id="ARBA00022457"/>
    </source>
</evidence>
<dbReference type="PROSITE" id="PS00893">
    <property type="entry name" value="NUDIX_BOX"/>
    <property type="match status" value="1"/>
</dbReference>
<dbReference type="Pfam" id="PF00293">
    <property type="entry name" value="NUDIX"/>
    <property type="match status" value="1"/>
</dbReference>
<dbReference type="PANTHER" id="PTHR47707:SF1">
    <property type="entry name" value="NUDIX HYDROLASE FAMILY PROTEIN"/>
    <property type="match status" value="1"/>
</dbReference>
<reference evidence="14 15" key="1">
    <citation type="journal article" date="2019" name="Gut">
        <title>Antibiotics-induced monodominance of a novel gut bacterial order.</title>
        <authorList>
            <person name="Hildebrand F."/>
            <person name="Moitinho-Silva L."/>
            <person name="Blasche S."/>
            <person name="Jahn M.T."/>
            <person name="Gossmann T.I."/>
            <person name="Heuerta-Cepas J."/>
            <person name="Hercog R."/>
            <person name="Luetge M."/>
            <person name="Bahram M."/>
            <person name="Pryszlak A."/>
            <person name="Alves R.J."/>
            <person name="Waszak S.M."/>
            <person name="Zhu A."/>
            <person name="Ye L."/>
            <person name="Costea P.I."/>
            <person name="Aalvink S."/>
            <person name="Belzer C."/>
            <person name="Forslund S.K."/>
            <person name="Sunagawa S."/>
            <person name="Hentschel U."/>
            <person name="Merten C."/>
            <person name="Patil K.R."/>
            <person name="Benes V."/>
            <person name="Bork P."/>
        </authorList>
    </citation>
    <scope>NUCLEOTIDE SEQUENCE [LARGE SCALE GENOMIC DNA]</scope>
    <source>
        <strain evidence="14 15">HDS1380</strain>
    </source>
</reference>
<protein>
    <recommendedName>
        <fullName evidence="11">8-oxo-dGTP diphosphatase</fullName>
        <ecNumber evidence="11">3.6.1.55</ecNumber>
    </recommendedName>
</protein>
<dbReference type="GO" id="GO:0044716">
    <property type="term" value="F:8-oxo-GDP phosphatase activity"/>
    <property type="evidence" value="ECO:0007669"/>
    <property type="project" value="TreeGrafter"/>
</dbReference>
<evidence type="ECO:0000259" key="13">
    <source>
        <dbReference type="PROSITE" id="PS51462"/>
    </source>
</evidence>
<comment type="catalytic activity">
    <reaction evidence="10">
        <text>8-oxo-dGTP + H2O = 8-oxo-dGMP + diphosphate + H(+)</text>
        <dbReference type="Rhea" id="RHEA:31575"/>
        <dbReference type="ChEBI" id="CHEBI:15377"/>
        <dbReference type="ChEBI" id="CHEBI:15378"/>
        <dbReference type="ChEBI" id="CHEBI:33019"/>
        <dbReference type="ChEBI" id="CHEBI:63224"/>
        <dbReference type="ChEBI" id="CHEBI:77896"/>
        <dbReference type="EC" id="3.6.1.55"/>
    </reaction>
</comment>
<evidence type="ECO:0000256" key="6">
    <source>
        <dbReference type="ARBA" id="ARBA00022763"/>
    </source>
</evidence>
<dbReference type="PRINTS" id="PR00502">
    <property type="entry name" value="NUDIXFAMILY"/>
</dbReference>
<dbReference type="InterPro" id="IPR047127">
    <property type="entry name" value="MutT-like"/>
</dbReference>
<keyword evidence="3" id="KW-0515">Mutator protein</keyword>
<dbReference type="SUPFAM" id="SSF55811">
    <property type="entry name" value="Nudix"/>
    <property type="match status" value="1"/>
</dbReference>
<comment type="similarity">
    <text evidence="2 12">Belongs to the Nudix hydrolase family.</text>
</comment>
<feature type="domain" description="Nudix hydrolase" evidence="13">
    <location>
        <begin position="2"/>
        <end position="138"/>
    </location>
</feature>
<evidence type="ECO:0000256" key="10">
    <source>
        <dbReference type="ARBA" id="ARBA00035861"/>
    </source>
</evidence>
<dbReference type="Gene3D" id="3.90.79.10">
    <property type="entry name" value="Nucleoside Triphosphate Pyrophosphohydrolase"/>
    <property type="match status" value="1"/>
</dbReference>
<evidence type="ECO:0000256" key="4">
    <source>
        <dbReference type="ARBA" id="ARBA00022705"/>
    </source>
</evidence>
<dbReference type="EMBL" id="SDOZ01000002">
    <property type="protein sequence ID" value="RXZ62418.1"/>
    <property type="molecule type" value="Genomic_DNA"/>
</dbReference>
<dbReference type="GO" id="GO:0006260">
    <property type="term" value="P:DNA replication"/>
    <property type="evidence" value="ECO:0007669"/>
    <property type="project" value="UniProtKB-KW"/>
</dbReference>
<dbReference type="PROSITE" id="PS51462">
    <property type="entry name" value="NUDIX"/>
    <property type="match status" value="1"/>
</dbReference>
<dbReference type="AlphaFoldDB" id="A0A4Q2KCU4"/>
<dbReference type="GO" id="GO:0008413">
    <property type="term" value="F:8-oxo-7,8-dihydroguanosine triphosphate pyrophosphatase activity"/>
    <property type="evidence" value="ECO:0007669"/>
    <property type="project" value="TreeGrafter"/>
</dbReference>
<comment type="cofactor">
    <cofactor evidence="1">
        <name>Mg(2+)</name>
        <dbReference type="ChEBI" id="CHEBI:18420"/>
    </cofactor>
</comment>
<dbReference type="InterPro" id="IPR020476">
    <property type="entry name" value="Nudix_hydrolase"/>
</dbReference>
<keyword evidence="9" id="KW-0234">DNA repair</keyword>
<keyword evidence="7 12" id="KW-0378">Hydrolase</keyword>
<evidence type="ECO:0000313" key="14">
    <source>
        <dbReference type="EMBL" id="RXZ62418.1"/>
    </source>
</evidence>
<evidence type="ECO:0000313" key="15">
    <source>
        <dbReference type="Proteomes" id="UP000291269"/>
    </source>
</evidence>
<dbReference type="Proteomes" id="UP000291269">
    <property type="component" value="Unassembled WGS sequence"/>
</dbReference>
<proteinExistence type="inferred from homology"/>
<dbReference type="RefSeq" id="WP_129226157.1">
    <property type="nucleotide sequence ID" value="NZ_SDOZ01000002.1"/>
</dbReference>
<dbReference type="InterPro" id="IPR000086">
    <property type="entry name" value="NUDIX_hydrolase_dom"/>
</dbReference>
<dbReference type="GO" id="GO:0046872">
    <property type="term" value="F:metal ion binding"/>
    <property type="evidence" value="ECO:0007669"/>
    <property type="project" value="UniProtKB-KW"/>
</dbReference>
<dbReference type="PANTHER" id="PTHR47707">
    <property type="entry name" value="8-OXO-DGTP DIPHOSPHATASE"/>
    <property type="match status" value="1"/>
</dbReference>
<dbReference type="EC" id="3.6.1.55" evidence="11"/>
<organism evidence="14 15">
    <name type="scientific">Candidatus Borkfalkia ceftriaxoniphila</name>
    <dbReference type="NCBI Taxonomy" id="2508949"/>
    <lineage>
        <taxon>Bacteria</taxon>
        <taxon>Bacillati</taxon>
        <taxon>Bacillota</taxon>
        <taxon>Clostridia</taxon>
        <taxon>Christensenellales</taxon>
        <taxon>Christensenellaceae</taxon>
        <taxon>Candidatus Borkfalkia</taxon>
    </lineage>
</organism>
<dbReference type="OrthoDB" id="9810648at2"/>
<dbReference type="InterPro" id="IPR015797">
    <property type="entry name" value="NUDIX_hydrolase-like_dom_sf"/>
</dbReference>
<gene>
    <name evidence="14" type="ORF">ESZ91_08485</name>
</gene>
<comment type="caution">
    <text evidence="14">The sequence shown here is derived from an EMBL/GenBank/DDBJ whole genome shotgun (WGS) entry which is preliminary data.</text>
</comment>
<evidence type="ECO:0000256" key="1">
    <source>
        <dbReference type="ARBA" id="ARBA00001946"/>
    </source>
</evidence>
<name>A0A4Q2KCU4_9FIRM</name>